<dbReference type="Gene3D" id="3.40.50.150">
    <property type="entry name" value="Vaccinia Virus protein VP39"/>
    <property type="match status" value="1"/>
</dbReference>
<dbReference type="SUPFAM" id="SSF53335">
    <property type="entry name" value="S-adenosyl-L-methionine-dependent methyltransferases"/>
    <property type="match status" value="1"/>
</dbReference>
<proteinExistence type="predicted"/>
<gene>
    <name evidence="2" type="ORF">SAMN05421505_105195</name>
</gene>
<keyword evidence="3" id="KW-1185">Reference proteome</keyword>
<dbReference type="STRING" id="504805.SAMN05421505_105195"/>
<accession>A0A1G7VAK3</accession>
<dbReference type="EMBL" id="FNCN01000005">
    <property type="protein sequence ID" value="SDG56826.1"/>
    <property type="molecule type" value="Genomic_DNA"/>
</dbReference>
<reference evidence="2 3" key="1">
    <citation type="submission" date="2016-10" db="EMBL/GenBank/DDBJ databases">
        <authorList>
            <person name="de Groot N.N."/>
        </authorList>
    </citation>
    <scope>NUCLEOTIDE SEQUENCE [LARGE SCALE GENOMIC DNA]</scope>
    <source>
        <strain evidence="2 3">CPCC 201354</strain>
    </source>
</reference>
<protein>
    <recommendedName>
        <fullName evidence="4">Methyltransferase domain-containing protein</fullName>
    </recommendedName>
</protein>
<dbReference type="RefSeq" id="WP_093169600.1">
    <property type="nucleotide sequence ID" value="NZ_FNCN01000005.1"/>
</dbReference>
<dbReference type="Proteomes" id="UP000198923">
    <property type="component" value="Unassembled WGS sequence"/>
</dbReference>
<sequence length="266" mass="28631">MTRTKSLAAKPTPRAAKPTPRAAKAKAESARKIDALSWEQARTIAEICDLPERATVVCAGGGRGMLLAALLTTGGERRGVQLEHDEEVAATWATLEACGVADRCQIQAAKVYAAPPAADLYVLADASQAYHWAGGDIINLFDTISGVIPRGSWLMVLDTMRPDPVPDETATCDRHLTCGCPLPCFCPKPGHRRHPDSAEQWSLGEYLTLLKPLELRTRVVRELDWGFTLLGMDSAEEPSGFSTPAPPTRPLLRPLPPAADSPGTDM</sequence>
<evidence type="ECO:0000256" key="1">
    <source>
        <dbReference type="SAM" id="MobiDB-lite"/>
    </source>
</evidence>
<dbReference type="InterPro" id="IPR029063">
    <property type="entry name" value="SAM-dependent_MTases_sf"/>
</dbReference>
<evidence type="ECO:0000313" key="3">
    <source>
        <dbReference type="Proteomes" id="UP000198923"/>
    </source>
</evidence>
<evidence type="ECO:0008006" key="4">
    <source>
        <dbReference type="Google" id="ProtNLM"/>
    </source>
</evidence>
<evidence type="ECO:0000313" key="2">
    <source>
        <dbReference type="EMBL" id="SDG56826.1"/>
    </source>
</evidence>
<feature type="compositionally biased region" description="Low complexity" evidence="1">
    <location>
        <begin position="8"/>
        <end position="22"/>
    </location>
</feature>
<name>A0A1G7VAK3_9ACTN</name>
<dbReference type="AlphaFoldDB" id="A0A1G7VAK3"/>
<feature type="compositionally biased region" description="Pro residues" evidence="1">
    <location>
        <begin position="244"/>
        <end position="259"/>
    </location>
</feature>
<feature type="region of interest" description="Disordered" evidence="1">
    <location>
        <begin position="1"/>
        <end position="26"/>
    </location>
</feature>
<feature type="region of interest" description="Disordered" evidence="1">
    <location>
        <begin position="236"/>
        <end position="266"/>
    </location>
</feature>
<organism evidence="2 3">
    <name type="scientific">Sinosporangium album</name>
    <dbReference type="NCBI Taxonomy" id="504805"/>
    <lineage>
        <taxon>Bacteria</taxon>
        <taxon>Bacillati</taxon>
        <taxon>Actinomycetota</taxon>
        <taxon>Actinomycetes</taxon>
        <taxon>Streptosporangiales</taxon>
        <taxon>Streptosporangiaceae</taxon>
        <taxon>Sinosporangium</taxon>
    </lineage>
</organism>